<keyword evidence="4" id="KW-0408">Iron</keyword>
<dbReference type="GO" id="GO:0051536">
    <property type="term" value="F:iron-sulfur cluster binding"/>
    <property type="evidence" value="ECO:0007669"/>
    <property type="project" value="UniProtKB-KW"/>
</dbReference>
<name>A0A0M3J298_ANISI</name>
<dbReference type="GO" id="GO:0005739">
    <property type="term" value="C:mitochondrion"/>
    <property type="evidence" value="ECO:0007669"/>
    <property type="project" value="UniProtKB-SubCell"/>
</dbReference>
<keyword evidence="2" id="KW-0479">Metal-binding</keyword>
<dbReference type="GO" id="GO:0006412">
    <property type="term" value="P:translation"/>
    <property type="evidence" value="ECO:0007669"/>
    <property type="project" value="InterPro"/>
</dbReference>
<dbReference type="InterPro" id="IPR015324">
    <property type="entry name" value="Ribosomal_Rsm22-like"/>
</dbReference>
<accession>A0A0M3J298</accession>
<evidence type="ECO:0000313" key="8">
    <source>
        <dbReference type="WBParaSite" id="ASIM_0000165601-mRNA-1"/>
    </source>
</evidence>
<reference evidence="8" key="1">
    <citation type="submission" date="2017-02" db="UniProtKB">
        <authorList>
            <consortium name="WormBaseParasite"/>
        </authorList>
    </citation>
    <scope>IDENTIFICATION</scope>
</reference>
<evidence type="ECO:0000256" key="5">
    <source>
        <dbReference type="ARBA" id="ARBA00023014"/>
    </source>
</evidence>
<evidence type="ECO:0000256" key="1">
    <source>
        <dbReference type="ARBA" id="ARBA00004173"/>
    </source>
</evidence>
<organism evidence="8">
    <name type="scientific">Anisakis simplex</name>
    <name type="common">Herring worm</name>
    <dbReference type="NCBI Taxonomy" id="6269"/>
    <lineage>
        <taxon>Eukaryota</taxon>
        <taxon>Metazoa</taxon>
        <taxon>Ecdysozoa</taxon>
        <taxon>Nematoda</taxon>
        <taxon>Chromadorea</taxon>
        <taxon>Rhabditida</taxon>
        <taxon>Spirurina</taxon>
        <taxon>Ascaridomorpha</taxon>
        <taxon>Ascaridoidea</taxon>
        <taxon>Anisakidae</taxon>
        <taxon>Anisakis</taxon>
        <taxon>Anisakis simplex complex</taxon>
    </lineage>
</organism>
<comment type="function">
    <text evidence="7">Mitochondrial ribosome (mitoribosome) assembly factor. Binds at the interface of the head and body domains of the mitochondrial small ribosomal subunit (mt-SSU), occluding the mRNA channel and preventing compaction of the head domain towards the body. Probable inactive methyltransferase: retains the characteristic folding and ability to bind S-adenosyl-L-methionine, but it probably lost its methyltransferase activity.</text>
</comment>
<dbReference type="GO" id="GO:0046872">
    <property type="term" value="F:metal ion binding"/>
    <property type="evidence" value="ECO:0007669"/>
    <property type="project" value="UniProtKB-KW"/>
</dbReference>
<comment type="subcellular location">
    <subcellularLocation>
        <location evidence="1">Mitochondrion</location>
    </subcellularLocation>
</comment>
<keyword evidence="3" id="KW-0809">Transit peptide</keyword>
<dbReference type="GO" id="GO:0008168">
    <property type="term" value="F:methyltransferase activity"/>
    <property type="evidence" value="ECO:0007669"/>
    <property type="project" value="InterPro"/>
</dbReference>
<evidence type="ECO:0000256" key="6">
    <source>
        <dbReference type="ARBA" id="ARBA00023128"/>
    </source>
</evidence>
<evidence type="ECO:0000256" key="2">
    <source>
        <dbReference type="ARBA" id="ARBA00022723"/>
    </source>
</evidence>
<dbReference type="AlphaFoldDB" id="A0A0M3J298"/>
<evidence type="ECO:0000256" key="7">
    <source>
        <dbReference type="ARBA" id="ARBA00045681"/>
    </source>
</evidence>
<keyword evidence="5" id="KW-0411">Iron-sulfur</keyword>
<evidence type="ECO:0000256" key="3">
    <source>
        <dbReference type="ARBA" id="ARBA00022946"/>
    </source>
</evidence>
<dbReference type="Pfam" id="PF09243">
    <property type="entry name" value="Rsm22"/>
    <property type="match status" value="1"/>
</dbReference>
<proteinExistence type="predicted"/>
<keyword evidence="6" id="KW-0496">Mitochondrion</keyword>
<dbReference type="WBParaSite" id="ASIM_0000165601-mRNA-1">
    <property type="protein sequence ID" value="ASIM_0000165601-mRNA-1"/>
    <property type="gene ID" value="ASIM_0000165601"/>
</dbReference>
<evidence type="ECO:0000256" key="4">
    <source>
        <dbReference type="ARBA" id="ARBA00023004"/>
    </source>
</evidence>
<protein>
    <submittedName>
        <fullName evidence="8">Methyltransferase-like protein 17, mitochondrial (inferred by orthology to a human protein)</fullName>
    </submittedName>
</protein>
<sequence>LRRSCSFPTRWCEIRADGRPGKRLDGTAAGSFSYVIMQKGVRQPTQSSAPRLLDIQRSHHHSTCTVCTSFNGLQQFVISKRAGPLYKKLKSKKSGELLPISVSSFISLSFGRHRSLNGDGSVGMSDPDSIWILH</sequence>